<keyword evidence="5 10" id="KW-0812">Transmembrane</keyword>
<keyword evidence="8 10" id="KW-0472">Membrane</keyword>
<dbReference type="Pfam" id="PF01618">
    <property type="entry name" value="MotA_ExbB"/>
    <property type="match status" value="1"/>
</dbReference>
<dbReference type="InterPro" id="IPR002898">
    <property type="entry name" value="MotA_ExbB_proton_chnl"/>
</dbReference>
<keyword evidence="12" id="KW-0969">Cilium</keyword>
<comment type="caution">
    <text evidence="12">The sequence shown here is derived from an EMBL/GenBank/DDBJ whole genome shotgun (WGS) entry which is preliminary data.</text>
</comment>
<evidence type="ECO:0000256" key="3">
    <source>
        <dbReference type="ARBA" id="ARBA00022448"/>
    </source>
</evidence>
<evidence type="ECO:0000256" key="10">
    <source>
        <dbReference type="SAM" id="Phobius"/>
    </source>
</evidence>
<comment type="subcellular location">
    <subcellularLocation>
        <location evidence="1">Cell membrane</location>
        <topology evidence="1">Multi-pass membrane protein</topology>
    </subcellularLocation>
</comment>
<keyword evidence="12" id="KW-0966">Cell projection</keyword>
<dbReference type="PANTHER" id="PTHR30433">
    <property type="entry name" value="CHEMOTAXIS PROTEIN MOTA"/>
    <property type="match status" value="1"/>
</dbReference>
<evidence type="ECO:0000256" key="5">
    <source>
        <dbReference type="ARBA" id="ARBA00022692"/>
    </source>
</evidence>
<dbReference type="PANTHER" id="PTHR30433:SF2">
    <property type="entry name" value="MOTILITY PROTEIN A"/>
    <property type="match status" value="1"/>
</dbReference>
<evidence type="ECO:0000313" key="12">
    <source>
        <dbReference type="EMBL" id="PCJ40861.1"/>
    </source>
</evidence>
<keyword evidence="4" id="KW-1003">Cell membrane</keyword>
<keyword evidence="3" id="KW-0813">Transport</keyword>
<comment type="similarity">
    <text evidence="2">Belongs to the MotA family.</text>
</comment>
<dbReference type="AlphaFoldDB" id="A0A2A5CBH5"/>
<evidence type="ECO:0000256" key="2">
    <source>
        <dbReference type="ARBA" id="ARBA00008038"/>
    </source>
</evidence>
<feature type="region of interest" description="Disordered" evidence="9">
    <location>
        <begin position="249"/>
        <end position="268"/>
    </location>
</feature>
<dbReference type="GO" id="GO:0005886">
    <property type="term" value="C:plasma membrane"/>
    <property type="evidence" value="ECO:0007669"/>
    <property type="project" value="UniProtKB-SubCell"/>
</dbReference>
<dbReference type="InterPro" id="IPR000540">
    <property type="entry name" value="Flag_MotA_CS"/>
</dbReference>
<dbReference type="GO" id="GO:0071978">
    <property type="term" value="P:bacterial-type flagellum-dependent swarming motility"/>
    <property type="evidence" value="ECO:0007669"/>
    <property type="project" value="InterPro"/>
</dbReference>
<evidence type="ECO:0000256" key="6">
    <source>
        <dbReference type="ARBA" id="ARBA00022779"/>
    </source>
</evidence>
<accession>A0A2A5CBH5</accession>
<evidence type="ECO:0000256" key="8">
    <source>
        <dbReference type="ARBA" id="ARBA00023136"/>
    </source>
</evidence>
<organism evidence="12 13">
    <name type="scientific">SAR86 cluster bacterium</name>
    <dbReference type="NCBI Taxonomy" id="2030880"/>
    <lineage>
        <taxon>Bacteria</taxon>
        <taxon>Pseudomonadati</taxon>
        <taxon>Pseudomonadota</taxon>
        <taxon>Gammaproteobacteria</taxon>
        <taxon>SAR86 cluster</taxon>
    </lineage>
</organism>
<proteinExistence type="inferred from homology"/>
<evidence type="ECO:0000259" key="11">
    <source>
        <dbReference type="Pfam" id="PF01618"/>
    </source>
</evidence>
<reference evidence="13" key="1">
    <citation type="submission" date="2017-08" db="EMBL/GenBank/DDBJ databases">
        <title>A dynamic microbial community with high functional redundancy inhabits the cold, oxic subseafloor aquifer.</title>
        <authorList>
            <person name="Tully B.J."/>
            <person name="Wheat C.G."/>
            <person name="Glazer B.T."/>
            <person name="Huber J.A."/>
        </authorList>
    </citation>
    <scope>NUCLEOTIDE SEQUENCE [LARGE SCALE GENOMIC DNA]</scope>
</reference>
<dbReference type="PROSITE" id="PS01307">
    <property type="entry name" value="MOTA"/>
    <property type="match status" value="1"/>
</dbReference>
<feature type="domain" description="MotA/TolQ/ExbB proton channel" evidence="11">
    <location>
        <begin position="101"/>
        <end position="208"/>
    </location>
</feature>
<gene>
    <name evidence="12" type="ORF">COA71_09665</name>
</gene>
<dbReference type="EMBL" id="NVWI01000007">
    <property type="protein sequence ID" value="PCJ40861.1"/>
    <property type="molecule type" value="Genomic_DNA"/>
</dbReference>
<dbReference type="NCBIfam" id="NF006527">
    <property type="entry name" value="PRK08990.1"/>
    <property type="match status" value="1"/>
</dbReference>
<evidence type="ECO:0000256" key="1">
    <source>
        <dbReference type="ARBA" id="ARBA00004651"/>
    </source>
</evidence>
<sequence>MDLASLIGILAAFGIVFFAVLSDGNTSPMVFLNVPSILIVIVGSFAVVMMKFNLSQFIGAIKVASKAFIFKQQPAEELIQKIVEISQIAKKEGMLALDEMELENKFLSQGVQMLADGYQPEVIREVLTKDMQMTVNRHKWGAKVFKSLGDIAPAMGMIGTLIGLVQMLSNMADPQSIGPAMAVALLTTLYGAMLANMFALPVADKLELRKVEEGCLKSICIDGLLAIQEGHGARVVEGLLKVYLSPKQRDASANEKDGAKLEEVAKAA</sequence>
<keyword evidence="6" id="KW-0283">Flagellar rotation</keyword>
<dbReference type="InterPro" id="IPR047055">
    <property type="entry name" value="MotA-like"/>
</dbReference>
<dbReference type="Proteomes" id="UP000228987">
    <property type="component" value="Unassembled WGS sequence"/>
</dbReference>
<evidence type="ECO:0000256" key="4">
    <source>
        <dbReference type="ARBA" id="ARBA00022475"/>
    </source>
</evidence>
<feature type="transmembrane region" description="Helical" evidence="10">
    <location>
        <begin position="180"/>
        <end position="200"/>
    </location>
</feature>
<evidence type="ECO:0000256" key="9">
    <source>
        <dbReference type="SAM" id="MobiDB-lite"/>
    </source>
</evidence>
<keyword evidence="12" id="KW-0282">Flagellum</keyword>
<feature type="transmembrane region" description="Helical" evidence="10">
    <location>
        <begin position="32"/>
        <end position="52"/>
    </location>
</feature>
<protein>
    <submittedName>
        <fullName evidence="12">Flagellar motor protein PomA</fullName>
    </submittedName>
</protein>
<evidence type="ECO:0000313" key="13">
    <source>
        <dbReference type="Proteomes" id="UP000228987"/>
    </source>
</evidence>
<keyword evidence="7 10" id="KW-1133">Transmembrane helix</keyword>
<evidence type="ECO:0000256" key="7">
    <source>
        <dbReference type="ARBA" id="ARBA00022989"/>
    </source>
</evidence>
<dbReference type="GO" id="GO:0006935">
    <property type="term" value="P:chemotaxis"/>
    <property type="evidence" value="ECO:0007669"/>
    <property type="project" value="InterPro"/>
</dbReference>
<feature type="transmembrane region" description="Helical" evidence="10">
    <location>
        <begin position="147"/>
        <end position="168"/>
    </location>
</feature>
<name>A0A2A5CBH5_9GAMM</name>